<dbReference type="InterPro" id="IPR050482">
    <property type="entry name" value="Sensor_HK_TwoCompSys"/>
</dbReference>
<feature type="transmembrane region" description="Helical" evidence="9">
    <location>
        <begin position="109"/>
        <end position="132"/>
    </location>
</feature>
<keyword evidence="9" id="KW-1133">Transmembrane helix</keyword>
<keyword evidence="5" id="KW-0547">Nucleotide-binding</keyword>
<evidence type="ECO:0000256" key="6">
    <source>
        <dbReference type="ARBA" id="ARBA00022777"/>
    </source>
</evidence>
<evidence type="ECO:0000256" key="4">
    <source>
        <dbReference type="ARBA" id="ARBA00022679"/>
    </source>
</evidence>
<keyword evidence="9" id="KW-0472">Membrane</keyword>
<evidence type="ECO:0000256" key="1">
    <source>
        <dbReference type="ARBA" id="ARBA00000085"/>
    </source>
</evidence>
<comment type="catalytic activity">
    <reaction evidence="1">
        <text>ATP + protein L-histidine = ADP + protein N-phospho-L-histidine.</text>
        <dbReference type="EC" id="2.7.13.3"/>
    </reaction>
</comment>
<dbReference type="Gene3D" id="3.30.565.10">
    <property type="entry name" value="Histidine kinase-like ATPase, C-terminal domain"/>
    <property type="match status" value="1"/>
</dbReference>
<organism evidence="12 13">
    <name type="scientific">Microbacterium pseudoresistens</name>
    <dbReference type="NCBI Taxonomy" id="640634"/>
    <lineage>
        <taxon>Bacteria</taxon>
        <taxon>Bacillati</taxon>
        <taxon>Actinomycetota</taxon>
        <taxon>Actinomycetes</taxon>
        <taxon>Micrococcales</taxon>
        <taxon>Microbacteriaceae</taxon>
        <taxon>Microbacterium</taxon>
    </lineage>
</organism>
<keyword evidence="9" id="KW-0812">Transmembrane</keyword>
<dbReference type="GO" id="GO:0016020">
    <property type="term" value="C:membrane"/>
    <property type="evidence" value="ECO:0007669"/>
    <property type="project" value="InterPro"/>
</dbReference>
<evidence type="ECO:0000256" key="9">
    <source>
        <dbReference type="SAM" id="Phobius"/>
    </source>
</evidence>
<evidence type="ECO:0000256" key="5">
    <source>
        <dbReference type="ARBA" id="ARBA00022741"/>
    </source>
</evidence>
<evidence type="ECO:0000313" key="12">
    <source>
        <dbReference type="EMBL" id="NYD53498.1"/>
    </source>
</evidence>
<protein>
    <recommendedName>
        <fullName evidence="2">histidine kinase</fullName>
        <ecNumber evidence="2">2.7.13.3</ecNumber>
    </recommendedName>
</protein>
<dbReference type="PANTHER" id="PTHR24421:SF10">
    <property type="entry name" value="NITRATE_NITRITE SENSOR PROTEIN NARQ"/>
    <property type="match status" value="1"/>
</dbReference>
<evidence type="ECO:0000259" key="10">
    <source>
        <dbReference type="Pfam" id="PF02518"/>
    </source>
</evidence>
<feature type="transmembrane region" description="Helical" evidence="9">
    <location>
        <begin position="69"/>
        <end position="89"/>
    </location>
</feature>
<feature type="transmembrane region" description="Helical" evidence="9">
    <location>
        <begin position="144"/>
        <end position="172"/>
    </location>
</feature>
<evidence type="ECO:0000256" key="8">
    <source>
        <dbReference type="ARBA" id="ARBA00023012"/>
    </source>
</evidence>
<dbReference type="PANTHER" id="PTHR24421">
    <property type="entry name" value="NITRATE/NITRITE SENSOR PROTEIN NARX-RELATED"/>
    <property type="match status" value="1"/>
</dbReference>
<dbReference type="CDD" id="cd16917">
    <property type="entry name" value="HATPase_UhpB-NarQ-NarX-like"/>
    <property type="match status" value="1"/>
</dbReference>
<feature type="transmembrane region" description="Helical" evidence="9">
    <location>
        <begin position="12"/>
        <end position="33"/>
    </location>
</feature>
<keyword evidence="6 12" id="KW-0418">Kinase</keyword>
<dbReference type="Gene3D" id="1.20.5.1930">
    <property type="match status" value="1"/>
</dbReference>
<evidence type="ECO:0000256" key="3">
    <source>
        <dbReference type="ARBA" id="ARBA00022553"/>
    </source>
</evidence>
<dbReference type="Proteomes" id="UP000552045">
    <property type="component" value="Unassembled WGS sequence"/>
</dbReference>
<proteinExistence type="predicted"/>
<gene>
    <name evidence="12" type="ORF">BKA02_000553</name>
</gene>
<dbReference type="InterPro" id="IPR011712">
    <property type="entry name" value="Sig_transdc_His_kin_sub3_dim/P"/>
</dbReference>
<dbReference type="SUPFAM" id="SSF55874">
    <property type="entry name" value="ATPase domain of HSP90 chaperone/DNA topoisomerase II/histidine kinase"/>
    <property type="match status" value="1"/>
</dbReference>
<dbReference type="GO" id="GO:0000155">
    <property type="term" value="F:phosphorelay sensor kinase activity"/>
    <property type="evidence" value="ECO:0007669"/>
    <property type="project" value="InterPro"/>
</dbReference>
<name>A0A7Y9JMG1_9MICO</name>
<reference evidence="12 13" key="1">
    <citation type="submission" date="2020-07" db="EMBL/GenBank/DDBJ databases">
        <title>Sequencing the genomes of 1000 actinobacteria strains.</title>
        <authorList>
            <person name="Klenk H.-P."/>
        </authorList>
    </citation>
    <scope>NUCLEOTIDE SEQUENCE [LARGE SCALE GENOMIC DNA]</scope>
    <source>
        <strain evidence="12 13">DSM 22185</strain>
    </source>
</reference>
<dbReference type="EMBL" id="JACCBH010000001">
    <property type="protein sequence ID" value="NYD53498.1"/>
    <property type="molecule type" value="Genomic_DNA"/>
</dbReference>
<keyword evidence="7" id="KW-0067">ATP-binding</keyword>
<keyword evidence="13" id="KW-1185">Reference proteome</keyword>
<sequence length="403" mass="42228">MFRSVPRVWLAFDIVGAVLGLIVTAPMGLSLVVGEPSPWIGGGLALVIHVVLAVVMWSAAAIARLSPSLALIIAWIAAVAQMACGYLPAPFDIAVFAVVFATAAWGSRHVLWLGGASAVGGGLIAGVYVALLQRDQLIQDAGTVWRTLTFGGLIAAVCVLSLVLAWGAGVLWRLIARGRLTREAQVRAEALAAAEQERVRIARDMHDVVAHSLAVVIAQADGARYAAAADPDQATRALTTIAQTSRAALSDVRMLLTQLRHSQGDGPQPTLADLEELYAQMRAAGLDPRVTVDPTPPGEPPAAIQLAVYRILQEALTNALRHGAGGAEVRLSWWPDRVELIVDNLVRVAAADRAAEATGARTTGGHGIVGMRERAQLVGGTLAAERMGERFVVRAALPIGGAA</sequence>
<dbReference type="EC" id="2.7.13.3" evidence="2"/>
<keyword evidence="4" id="KW-0808">Transferase</keyword>
<dbReference type="RefSeq" id="WP_179431089.1">
    <property type="nucleotide sequence ID" value="NZ_BAABLC010000005.1"/>
</dbReference>
<evidence type="ECO:0000259" key="11">
    <source>
        <dbReference type="Pfam" id="PF07730"/>
    </source>
</evidence>
<evidence type="ECO:0000256" key="2">
    <source>
        <dbReference type="ARBA" id="ARBA00012438"/>
    </source>
</evidence>
<accession>A0A7Y9JMG1</accession>
<keyword evidence="8" id="KW-0902">Two-component regulatory system</keyword>
<dbReference type="Pfam" id="PF02518">
    <property type="entry name" value="HATPase_c"/>
    <property type="match status" value="1"/>
</dbReference>
<dbReference type="GO" id="GO:0046983">
    <property type="term" value="F:protein dimerization activity"/>
    <property type="evidence" value="ECO:0007669"/>
    <property type="project" value="InterPro"/>
</dbReference>
<feature type="domain" description="Signal transduction histidine kinase subgroup 3 dimerisation and phosphoacceptor" evidence="11">
    <location>
        <begin position="197"/>
        <end position="263"/>
    </location>
</feature>
<dbReference type="InterPro" id="IPR036890">
    <property type="entry name" value="HATPase_C_sf"/>
</dbReference>
<dbReference type="InterPro" id="IPR003594">
    <property type="entry name" value="HATPase_dom"/>
</dbReference>
<comment type="caution">
    <text evidence="12">The sequence shown here is derived from an EMBL/GenBank/DDBJ whole genome shotgun (WGS) entry which is preliminary data.</text>
</comment>
<feature type="domain" description="Histidine kinase/HSP90-like ATPase" evidence="10">
    <location>
        <begin position="305"/>
        <end position="394"/>
    </location>
</feature>
<dbReference type="Pfam" id="PF07730">
    <property type="entry name" value="HisKA_3"/>
    <property type="match status" value="1"/>
</dbReference>
<feature type="transmembrane region" description="Helical" evidence="9">
    <location>
        <begin position="39"/>
        <end position="62"/>
    </location>
</feature>
<dbReference type="GO" id="GO:0005524">
    <property type="term" value="F:ATP binding"/>
    <property type="evidence" value="ECO:0007669"/>
    <property type="project" value="UniProtKB-KW"/>
</dbReference>
<evidence type="ECO:0000313" key="13">
    <source>
        <dbReference type="Proteomes" id="UP000552045"/>
    </source>
</evidence>
<keyword evidence="3" id="KW-0597">Phosphoprotein</keyword>
<evidence type="ECO:0000256" key="7">
    <source>
        <dbReference type="ARBA" id="ARBA00022840"/>
    </source>
</evidence>
<dbReference type="AlphaFoldDB" id="A0A7Y9JMG1"/>